<keyword evidence="3 5" id="KW-1133">Transmembrane helix</keyword>
<dbReference type="Pfam" id="PF07690">
    <property type="entry name" value="MFS_1"/>
    <property type="match status" value="1"/>
</dbReference>
<evidence type="ECO:0000256" key="2">
    <source>
        <dbReference type="ARBA" id="ARBA00022692"/>
    </source>
</evidence>
<reference evidence="7 8" key="1">
    <citation type="submission" date="2014-11" db="EMBL/GenBank/DDBJ databases">
        <title>Comparative genomics of Methylobacterium species.</title>
        <authorList>
            <person name="Chaudhry V."/>
            <person name="Patil P.B."/>
        </authorList>
    </citation>
    <scope>NUCLEOTIDE SEQUENCE [LARGE SCALE GENOMIC DNA]</scope>
    <source>
        <strain evidence="7 8">SE3.6</strain>
    </source>
</reference>
<evidence type="ECO:0000256" key="1">
    <source>
        <dbReference type="ARBA" id="ARBA00004141"/>
    </source>
</evidence>
<dbReference type="PANTHER" id="PTHR23508">
    <property type="entry name" value="CARBOXYLIC ACID TRANSPORTER PROTEIN HOMOLOG"/>
    <property type="match status" value="1"/>
</dbReference>
<keyword evidence="2 5" id="KW-0812">Transmembrane</keyword>
<comment type="subcellular location">
    <subcellularLocation>
        <location evidence="1">Membrane</location>
        <topology evidence="1">Multi-pass membrane protein</topology>
    </subcellularLocation>
</comment>
<evidence type="ECO:0000256" key="4">
    <source>
        <dbReference type="ARBA" id="ARBA00023136"/>
    </source>
</evidence>
<dbReference type="PROSITE" id="PS50850">
    <property type="entry name" value="MFS"/>
    <property type="match status" value="1"/>
</dbReference>
<feature type="transmembrane region" description="Helical" evidence="5">
    <location>
        <begin position="279"/>
        <end position="296"/>
    </location>
</feature>
<feature type="transmembrane region" description="Helical" evidence="5">
    <location>
        <begin position="96"/>
        <end position="117"/>
    </location>
</feature>
<comment type="caution">
    <text evidence="7">The sequence shown here is derived from an EMBL/GenBank/DDBJ whole genome shotgun (WGS) entry which is preliminary data.</text>
</comment>
<name>A0ABR5HG35_9HYPH</name>
<dbReference type="PROSITE" id="PS00217">
    <property type="entry name" value="SUGAR_TRANSPORT_2"/>
    <property type="match status" value="1"/>
</dbReference>
<evidence type="ECO:0000313" key="8">
    <source>
        <dbReference type="Proteomes" id="UP000036471"/>
    </source>
</evidence>
<dbReference type="Proteomes" id="UP000036471">
    <property type="component" value="Unassembled WGS sequence"/>
</dbReference>
<dbReference type="InterPro" id="IPR036259">
    <property type="entry name" value="MFS_trans_sf"/>
</dbReference>
<organism evidence="7 8">
    <name type="scientific">Methylobacterium indicum</name>
    <dbReference type="NCBI Taxonomy" id="1775910"/>
    <lineage>
        <taxon>Bacteria</taxon>
        <taxon>Pseudomonadati</taxon>
        <taxon>Pseudomonadota</taxon>
        <taxon>Alphaproteobacteria</taxon>
        <taxon>Hyphomicrobiales</taxon>
        <taxon>Methylobacteriaceae</taxon>
        <taxon>Methylobacterium</taxon>
    </lineage>
</organism>
<protein>
    <submittedName>
        <fullName evidence="7">MFS transporter</fullName>
    </submittedName>
</protein>
<dbReference type="SUPFAM" id="SSF103473">
    <property type="entry name" value="MFS general substrate transporter"/>
    <property type="match status" value="1"/>
</dbReference>
<feature type="transmembrane region" description="Helical" evidence="5">
    <location>
        <begin position="123"/>
        <end position="144"/>
    </location>
</feature>
<dbReference type="PANTHER" id="PTHR23508:SF10">
    <property type="entry name" value="CARBOXYLIC ACID TRANSPORTER PROTEIN HOMOLOG"/>
    <property type="match status" value="1"/>
</dbReference>
<sequence length="428" mass="46032">MDTGHGVLVEAPSARSTMFSWFGGMTKGERRTFWGSFGGFGLDAMDIVLYSFAIPTLMTLWSMSRSEAGTIATTTLLVSALGGWLGGILSDRFGRLVTLQVTIVWFSVFTALCGLTNSFESLLVVRALQGLGFGAEWAVGAALIGEMVRPQHRGKALGFVQSAYAVGWGAAVLVYTICFQLLPEHLAWRALFFVGFLPAGFVLYLRKYVPADTPSPTARTAHGTRHGERFAAIFAPDLLRTTIFASLLSTGVQGGYYAVITWLPTYLQTERHLSVLNSSGYLAVVIGAAWLGYAAGAYCTDLIGRRPTFVLFSVCTIIATISYTVLPIGNTWTLLLGFPLGFFSSGTYSGLGAYFTELFPTRVRGSGMGFSYNFGRAVGATFPFIVGQLSTHISLAMAIGIFTTSAYAIVFLCTCILPETNGKALEEA</sequence>
<evidence type="ECO:0000256" key="3">
    <source>
        <dbReference type="ARBA" id="ARBA00022989"/>
    </source>
</evidence>
<keyword evidence="8" id="KW-1185">Reference proteome</keyword>
<gene>
    <name evidence="7" type="ORF">QR79_07685</name>
</gene>
<evidence type="ECO:0000256" key="5">
    <source>
        <dbReference type="SAM" id="Phobius"/>
    </source>
</evidence>
<dbReference type="Gene3D" id="1.20.1250.20">
    <property type="entry name" value="MFS general substrate transporter like domains"/>
    <property type="match status" value="2"/>
</dbReference>
<feature type="domain" description="Major facilitator superfamily (MFS) profile" evidence="6">
    <location>
        <begin position="32"/>
        <end position="421"/>
    </location>
</feature>
<feature type="transmembrane region" description="Helical" evidence="5">
    <location>
        <begin position="238"/>
        <end position="259"/>
    </location>
</feature>
<dbReference type="EMBL" id="JTHG01000054">
    <property type="protein sequence ID" value="KMO25472.1"/>
    <property type="molecule type" value="Genomic_DNA"/>
</dbReference>
<feature type="transmembrane region" description="Helical" evidence="5">
    <location>
        <begin position="308"/>
        <end position="326"/>
    </location>
</feature>
<proteinExistence type="predicted"/>
<feature type="transmembrane region" description="Helical" evidence="5">
    <location>
        <begin position="40"/>
        <end position="62"/>
    </location>
</feature>
<evidence type="ECO:0000313" key="7">
    <source>
        <dbReference type="EMBL" id="KMO25472.1"/>
    </source>
</evidence>
<feature type="transmembrane region" description="Helical" evidence="5">
    <location>
        <begin position="392"/>
        <end position="417"/>
    </location>
</feature>
<evidence type="ECO:0000259" key="6">
    <source>
        <dbReference type="PROSITE" id="PS50850"/>
    </source>
</evidence>
<dbReference type="InterPro" id="IPR005829">
    <property type="entry name" value="Sugar_transporter_CS"/>
</dbReference>
<dbReference type="CDD" id="cd17371">
    <property type="entry name" value="MFS_MucK"/>
    <property type="match status" value="1"/>
</dbReference>
<feature type="transmembrane region" description="Helical" evidence="5">
    <location>
        <begin position="332"/>
        <end position="355"/>
    </location>
</feature>
<dbReference type="InterPro" id="IPR020846">
    <property type="entry name" value="MFS_dom"/>
</dbReference>
<keyword evidence="4 5" id="KW-0472">Membrane</keyword>
<feature type="transmembrane region" description="Helical" evidence="5">
    <location>
        <begin position="68"/>
        <end position="89"/>
    </location>
</feature>
<dbReference type="RefSeq" id="WP_048428035.1">
    <property type="nucleotide sequence ID" value="NZ_CP121700.1"/>
</dbReference>
<feature type="transmembrane region" description="Helical" evidence="5">
    <location>
        <begin position="156"/>
        <end position="182"/>
    </location>
</feature>
<accession>A0ABR5HG35</accession>
<feature type="transmembrane region" description="Helical" evidence="5">
    <location>
        <begin position="188"/>
        <end position="205"/>
    </location>
</feature>
<dbReference type="InterPro" id="IPR011701">
    <property type="entry name" value="MFS"/>
</dbReference>